<dbReference type="AlphaFoldDB" id="A0A0H1REM9"/>
<evidence type="ECO:0000313" key="3">
    <source>
        <dbReference type="Proteomes" id="UP000035489"/>
    </source>
</evidence>
<gene>
    <name evidence="2" type="ORF">AA309_07330</name>
</gene>
<evidence type="ECO:0000256" key="1">
    <source>
        <dbReference type="SAM" id="MobiDB-lite"/>
    </source>
</evidence>
<name>A0A0H1REM9_9HYPH</name>
<feature type="compositionally biased region" description="Polar residues" evidence="1">
    <location>
        <begin position="38"/>
        <end position="52"/>
    </location>
</feature>
<comment type="caution">
    <text evidence="2">The sequence shown here is derived from an EMBL/GenBank/DDBJ whole genome shotgun (WGS) entry which is preliminary data.</text>
</comment>
<protein>
    <submittedName>
        <fullName evidence="2">Uncharacterized protein</fullName>
    </submittedName>
</protein>
<proteinExistence type="predicted"/>
<accession>A0A0H1REM9</accession>
<feature type="region of interest" description="Disordered" evidence="1">
    <location>
        <begin position="31"/>
        <end position="57"/>
    </location>
</feature>
<evidence type="ECO:0000313" key="2">
    <source>
        <dbReference type="EMBL" id="KLK93660.1"/>
    </source>
</evidence>
<sequence>MRIAMDAVLIDVPSFVARAEAIFAVRHISRGRAPGEPGTQSEPQNPNLQTGFRQMGKTLMGKTLRHRSAPGDDGFQGDAPIYLKDKPVSLAI</sequence>
<keyword evidence="3" id="KW-1185">Reference proteome</keyword>
<dbReference type="EMBL" id="LCYG01000018">
    <property type="protein sequence ID" value="KLK93660.1"/>
    <property type="molecule type" value="Genomic_DNA"/>
</dbReference>
<reference evidence="2 3" key="1">
    <citation type="submission" date="2015-05" db="EMBL/GenBank/DDBJ databases">
        <title>Draft genome sequence of Microvirga vignae strain BR3299, a novel nitrogen fixing bacteria isolated from Brazil semi-aired region.</title>
        <authorList>
            <person name="Zilli J.E."/>
            <person name="Passos S.R."/>
            <person name="Leite J."/>
            <person name="Baldani J.I."/>
            <person name="Xavier G.R."/>
            <person name="Rumjaneck N.G."/>
            <person name="Simoes-Araujo J.L."/>
        </authorList>
    </citation>
    <scope>NUCLEOTIDE SEQUENCE [LARGE SCALE GENOMIC DNA]</scope>
    <source>
        <strain evidence="2 3">BR3299</strain>
    </source>
</reference>
<organism evidence="2 3">
    <name type="scientific">Microvirga vignae</name>
    <dbReference type="NCBI Taxonomy" id="1225564"/>
    <lineage>
        <taxon>Bacteria</taxon>
        <taxon>Pseudomonadati</taxon>
        <taxon>Pseudomonadota</taxon>
        <taxon>Alphaproteobacteria</taxon>
        <taxon>Hyphomicrobiales</taxon>
        <taxon>Methylobacteriaceae</taxon>
        <taxon>Microvirga</taxon>
    </lineage>
</organism>
<dbReference type="Proteomes" id="UP000035489">
    <property type="component" value="Unassembled WGS sequence"/>
</dbReference>